<feature type="domain" description="NADH:flavin oxidoreductase/NADH oxidase N-terminal" evidence="2">
    <location>
        <begin position="396"/>
        <end position="727"/>
    </location>
</feature>
<dbReference type="SUPFAM" id="SSF51905">
    <property type="entry name" value="FAD/NAD(P)-binding domain"/>
    <property type="match status" value="1"/>
</dbReference>
<feature type="domain" description="FAD-binding" evidence="3">
    <location>
        <begin position="3"/>
        <end position="297"/>
    </location>
</feature>
<evidence type="ECO:0000259" key="3">
    <source>
        <dbReference type="Pfam" id="PF01494"/>
    </source>
</evidence>
<dbReference type="GO" id="GO:0003959">
    <property type="term" value="F:NADPH dehydrogenase activity"/>
    <property type="evidence" value="ECO:0007669"/>
    <property type="project" value="InterPro"/>
</dbReference>
<sequence>MRIAVVGGGPAGLYFALLMKRDWPELTVDVFERNQADDTFGFGVVFSDQTLDTFKAADAKSYAAIRDNIAYWDDIEIHFKGDSYRVPGNGFCGCSRRSLLMLVQARSRELGVNLHFGDDIADVETLKRDYDLVVAADGVNSRLRENWRERFQPQTDLRPNKFTWMGSTRPFDAFTFFFKETEHGLFIAHCYQYEAGRSTWVLETDPETFEKAGLGALDEAQSAAFLEGVFAEELQGHKLITNRSLWRNFPMIRCRNWVVENVVLIGDAKATAHFSIGSGTKLAMEDAIALHKAMGQAKLDVAAGLKLFETQRREEVEKTQHAADVSLVWFEELKRFWDFEPLRFAFGLMTRSKAITYDNLALRAPEMVTAVDKLVADGLGDLAKRRKDGSPVPPAFQPFQLREMRVENRMTLSPMCQYSAQDGLPGDWHLMHYGSRAIGGPGLIFTEMTCVAPDARITPGCTGLWNGEQEAAWKRITDFVHANSAAKICLQLGHAGRKGATKLMWEGMDRPLLEGAWPIISASPLPYYPESQVPREMTHADMDRVTAEFVAAAERGERAGFDMLELHCAHGYLLASFLSPLTNKRTDEYGGSIENRLRYPLEIFRALREAWPREKPMSVRISATDWVEGGLSATDSVAIAEAFATEGCDLVDVSTGQTARESRPIYGRMFQTPFSDRIRNEAEVATMCVGNITTADQVNTIIAAGRADLVALGRPHLADPSFVLRAAAWYGVDTDQPVQYAPGKDQLMRNTPRERQDLEELKLKAKPSRHAVAHESA</sequence>
<dbReference type="InterPro" id="IPR013785">
    <property type="entry name" value="Aldolase_TIM"/>
</dbReference>
<feature type="region of interest" description="Disordered" evidence="1">
    <location>
        <begin position="740"/>
        <end position="777"/>
    </location>
</feature>
<name>A0A9E8CMR4_9HYPH</name>
<dbReference type="InterPro" id="IPR036188">
    <property type="entry name" value="FAD/NAD-bd_sf"/>
</dbReference>
<dbReference type="Gene3D" id="3.20.20.70">
    <property type="entry name" value="Aldolase class I"/>
    <property type="match status" value="1"/>
</dbReference>
<reference evidence="4" key="1">
    <citation type="submission" date="2022-08" db="EMBL/GenBank/DDBJ databases">
        <title>Complete Genome Sequences of 2 Bosea sp. soil isolates.</title>
        <authorList>
            <person name="Alvarez Arevalo M."/>
            <person name="Sterndorff E.B."/>
            <person name="Faurdal D."/>
            <person name="Joergensen T.S."/>
            <person name="Weber T."/>
        </authorList>
    </citation>
    <scope>NUCLEOTIDE SEQUENCE</scope>
    <source>
        <strain evidence="4">NBC_00436</strain>
    </source>
</reference>
<dbReference type="Gene3D" id="3.30.9.20">
    <property type="match status" value="1"/>
</dbReference>
<dbReference type="InterPro" id="IPR002938">
    <property type="entry name" value="FAD-bd"/>
</dbReference>
<feature type="compositionally biased region" description="Basic and acidic residues" evidence="1">
    <location>
        <begin position="751"/>
        <end position="763"/>
    </location>
</feature>
<dbReference type="SUPFAM" id="SSF51395">
    <property type="entry name" value="FMN-linked oxidoreductases"/>
    <property type="match status" value="1"/>
</dbReference>
<organism evidence="4">
    <name type="scientific">Bosea sp. NBC_00436</name>
    <dbReference type="NCBI Taxonomy" id="2969620"/>
    <lineage>
        <taxon>Bacteria</taxon>
        <taxon>Pseudomonadati</taxon>
        <taxon>Pseudomonadota</taxon>
        <taxon>Alphaproteobacteria</taxon>
        <taxon>Hyphomicrobiales</taxon>
        <taxon>Boseaceae</taxon>
        <taxon>Bosea</taxon>
    </lineage>
</organism>
<dbReference type="Pfam" id="PF00724">
    <property type="entry name" value="Oxidored_FMN"/>
    <property type="match status" value="1"/>
</dbReference>
<dbReference type="GO" id="GO:0010181">
    <property type="term" value="F:FMN binding"/>
    <property type="evidence" value="ECO:0007669"/>
    <property type="project" value="InterPro"/>
</dbReference>
<dbReference type="EMBL" id="CP102774">
    <property type="protein sequence ID" value="UZF88345.1"/>
    <property type="molecule type" value="Genomic_DNA"/>
</dbReference>
<dbReference type="PANTHER" id="PTHR43303:SF3">
    <property type="entry name" value="BLR3436 PROTEIN"/>
    <property type="match status" value="1"/>
</dbReference>
<gene>
    <name evidence="4" type="ORF">NWE54_06040</name>
</gene>
<dbReference type="Pfam" id="PF01494">
    <property type="entry name" value="FAD_binding_3"/>
    <property type="match status" value="1"/>
</dbReference>
<dbReference type="Gene3D" id="3.50.50.60">
    <property type="entry name" value="FAD/NAD(P)-binding domain"/>
    <property type="match status" value="1"/>
</dbReference>
<dbReference type="CDD" id="cd02932">
    <property type="entry name" value="OYE_YqiM_FMN"/>
    <property type="match status" value="1"/>
</dbReference>
<proteinExistence type="predicted"/>
<dbReference type="GO" id="GO:0050661">
    <property type="term" value="F:NADP binding"/>
    <property type="evidence" value="ECO:0007669"/>
    <property type="project" value="InterPro"/>
</dbReference>
<evidence type="ECO:0000313" key="4">
    <source>
        <dbReference type="EMBL" id="UZF88345.1"/>
    </source>
</evidence>
<accession>A0A9E8CMR4</accession>
<dbReference type="InterPro" id="IPR001155">
    <property type="entry name" value="OxRdtase_FMN_N"/>
</dbReference>
<evidence type="ECO:0000259" key="2">
    <source>
        <dbReference type="Pfam" id="PF00724"/>
    </source>
</evidence>
<protein>
    <submittedName>
        <fullName evidence="4">Bifunctional salicylyl-CoA 5-hydroxylase/oxidoreductase</fullName>
    </submittedName>
</protein>
<dbReference type="PRINTS" id="PR00420">
    <property type="entry name" value="RNGMNOXGNASE"/>
</dbReference>
<dbReference type="AlphaFoldDB" id="A0A9E8CMR4"/>
<dbReference type="NCBIfam" id="NF006101">
    <property type="entry name" value="PRK08255.1"/>
    <property type="match status" value="1"/>
</dbReference>
<dbReference type="InterPro" id="IPR044152">
    <property type="entry name" value="YqjM-like"/>
</dbReference>
<dbReference type="PANTHER" id="PTHR43303">
    <property type="entry name" value="NADPH DEHYDROGENASE C23G7.10C-RELATED"/>
    <property type="match status" value="1"/>
</dbReference>
<evidence type="ECO:0000256" key="1">
    <source>
        <dbReference type="SAM" id="MobiDB-lite"/>
    </source>
</evidence>
<dbReference type="GO" id="GO:0071949">
    <property type="term" value="F:FAD binding"/>
    <property type="evidence" value="ECO:0007669"/>
    <property type="project" value="InterPro"/>
</dbReference>